<dbReference type="Proteomes" id="UP000027361">
    <property type="component" value="Unassembled WGS sequence"/>
</dbReference>
<dbReference type="GeneID" id="25267413"/>
<proteinExistence type="predicted"/>
<dbReference type="HOGENOM" id="CLU_1416082_0_0_1"/>
<reference evidence="1 2" key="1">
    <citation type="submission" date="2014-05" db="EMBL/GenBank/DDBJ databases">
        <title>Draft genome sequence of a rare smut relative, Tilletiaria anomala UBC 951.</title>
        <authorList>
            <consortium name="DOE Joint Genome Institute"/>
            <person name="Toome M."/>
            <person name="Kuo A."/>
            <person name="Henrissat B."/>
            <person name="Lipzen A."/>
            <person name="Tritt A."/>
            <person name="Yoshinaga Y."/>
            <person name="Zane M."/>
            <person name="Barry K."/>
            <person name="Grigoriev I.V."/>
            <person name="Spatafora J.W."/>
            <person name="Aimea M.C."/>
        </authorList>
    </citation>
    <scope>NUCLEOTIDE SEQUENCE [LARGE SCALE GENOMIC DNA]</scope>
    <source>
        <strain evidence="1 2">UBC 951</strain>
    </source>
</reference>
<gene>
    <name evidence="1" type="ORF">K437DRAFT_3683</name>
</gene>
<dbReference type="InParanoid" id="A0A066WHX7"/>
<comment type="caution">
    <text evidence="1">The sequence shown here is derived from an EMBL/GenBank/DDBJ whole genome shotgun (WGS) entry which is preliminary data.</text>
</comment>
<protein>
    <submittedName>
        <fullName evidence="1">Uncharacterized protein</fullName>
    </submittedName>
</protein>
<evidence type="ECO:0000313" key="1">
    <source>
        <dbReference type="EMBL" id="KDN53622.1"/>
    </source>
</evidence>
<dbReference type="AlphaFoldDB" id="A0A066WHX7"/>
<evidence type="ECO:0000313" key="2">
    <source>
        <dbReference type="Proteomes" id="UP000027361"/>
    </source>
</evidence>
<name>A0A066WHX7_TILAU</name>
<dbReference type="RefSeq" id="XP_013246368.1">
    <property type="nucleotide sequence ID" value="XM_013390914.1"/>
</dbReference>
<organism evidence="1 2">
    <name type="scientific">Tilletiaria anomala (strain ATCC 24038 / CBS 436.72 / UBC 951)</name>
    <dbReference type="NCBI Taxonomy" id="1037660"/>
    <lineage>
        <taxon>Eukaryota</taxon>
        <taxon>Fungi</taxon>
        <taxon>Dikarya</taxon>
        <taxon>Basidiomycota</taxon>
        <taxon>Ustilaginomycotina</taxon>
        <taxon>Exobasidiomycetes</taxon>
        <taxon>Georgefischeriales</taxon>
        <taxon>Tilletiariaceae</taxon>
        <taxon>Tilletiaria</taxon>
    </lineage>
</organism>
<dbReference type="EMBL" id="JMSN01000001">
    <property type="protein sequence ID" value="KDN53622.1"/>
    <property type="molecule type" value="Genomic_DNA"/>
</dbReference>
<accession>A0A066WHX7</accession>
<keyword evidence="2" id="KW-1185">Reference proteome</keyword>
<sequence>MAPHPPSIWSQRRPQEVSSLSNATYTYPLLLLSLHYQPLSALPTTDIARKGKSNASPIRISKPLLAFSLASPSPEDIPLRRDQLACRAFKQGLAQRWLHSFLHPHLSQAQPITLITTSEIRFTRLKGSTWPRRKHFFGYRAISPRQASRLHCLLSHHHTTRPPYINTQSDIKASTAVKLFPRCRVLLHPRLA</sequence>